<evidence type="ECO:0000313" key="4">
    <source>
        <dbReference type="RefSeq" id="XP_048140586.1"/>
    </source>
</evidence>
<keyword evidence="2" id="KW-1133">Transmembrane helix</keyword>
<keyword evidence="3" id="KW-1185">Reference proteome</keyword>
<gene>
    <name evidence="4" type="primary">LOC115736778</name>
</gene>
<proteinExistence type="predicted"/>
<sequence length="164" mass="17549">MATSLFPSSSSPHLCIFKLKPFAPLKSAALSWPAASSLSTSSQRTVRGGSSIKAPERNPRAGSWRLRAAAEDALESSQQIVSSGGDDGVSNVVSVLLFVAFLGLSILTIGVVYIAVTDFLQKREREKFEKEEGGKKKKGGKKGRVRARPGPRGFGQRIDEDGDD</sequence>
<evidence type="ECO:0000256" key="2">
    <source>
        <dbReference type="SAM" id="Phobius"/>
    </source>
</evidence>
<name>A0ABM3HVH5_9MYRT</name>
<dbReference type="PANTHER" id="PTHR36735:SF1">
    <property type="entry name" value="TRANSMEMBRANE PROTEIN"/>
    <property type="match status" value="1"/>
</dbReference>
<accession>A0ABM3HVH5</accession>
<organism evidence="3 4">
    <name type="scientific">Rhodamnia argentea</name>
    <dbReference type="NCBI Taxonomy" id="178133"/>
    <lineage>
        <taxon>Eukaryota</taxon>
        <taxon>Viridiplantae</taxon>
        <taxon>Streptophyta</taxon>
        <taxon>Embryophyta</taxon>
        <taxon>Tracheophyta</taxon>
        <taxon>Spermatophyta</taxon>
        <taxon>Magnoliopsida</taxon>
        <taxon>eudicotyledons</taxon>
        <taxon>Gunneridae</taxon>
        <taxon>Pentapetalae</taxon>
        <taxon>rosids</taxon>
        <taxon>malvids</taxon>
        <taxon>Myrtales</taxon>
        <taxon>Myrtaceae</taxon>
        <taxon>Myrtoideae</taxon>
        <taxon>Myrteae</taxon>
        <taxon>Australasian group</taxon>
        <taxon>Rhodamnia</taxon>
    </lineage>
</organism>
<keyword evidence="2" id="KW-0812">Transmembrane</keyword>
<dbReference type="Proteomes" id="UP000827889">
    <property type="component" value="Chromosome 8"/>
</dbReference>
<dbReference type="RefSeq" id="XP_048140586.1">
    <property type="nucleotide sequence ID" value="XM_048284629.1"/>
</dbReference>
<dbReference type="GeneID" id="115736778"/>
<feature type="transmembrane region" description="Helical" evidence="2">
    <location>
        <begin position="92"/>
        <end position="116"/>
    </location>
</feature>
<evidence type="ECO:0000313" key="3">
    <source>
        <dbReference type="Proteomes" id="UP000827889"/>
    </source>
</evidence>
<reference evidence="4" key="1">
    <citation type="submission" date="2025-08" db="UniProtKB">
        <authorList>
            <consortium name="RefSeq"/>
        </authorList>
    </citation>
    <scope>IDENTIFICATION</scope>
    <source>
        <tissue evidence="4">Leaf</tissue>
    </source>
</reference>
<feature type="compositionally biased region" description="Basic and acidic residues" evidence="1">
    <location>
        <begin position="125"/>
        <end position="134"/>
    </location>
</feature>
<feature type="region of interest" description="Disordered" evidence="1">
    <location>
        <begin position="42"/>
        <end position="61"/>
    </location>
</feature>
<feature type="region of interest" description="Disordered" evidence="1">
    <location>
        <begin position="125"/>
        <end position="164"/>
    </location>
</feature>
<dbReference type="PANTHER" id="PTHR36735">
    <property type="entry name" value="TRANSMEMBRANE PROTEIN"/>
    <property type="match status" value="1"/>
</dbReference>
<evidence type="ECO:0000256" key="1">
    <source>
        <dbReference type="SAM" id="MobiDB-lite"/>
    </source>
</evidence>
<protein>
    <submittedName>
        <fullName evidence="4">Uncharacterized protein LOC115736778 isoform X1</fullName>
    </submittedName>
</protein>
<feature type="compositionally biased region" description="Basic residues" evidence="1">
    <location>
        <begin position="135"/>
        <end position="149"/>
    </location>
</feature>
<keyword evidence="2" id="KW-0472">Membrane</keyword>